<reference evidence="4 5" key="1">
    <citation type="journal article" date="2012" name="J. Bacteriol.">
        <title>Complete Genome Sequence of the Fruiting Myxobacterium Corallococcus coralloides DSM 2259.</title>
        <authorList>
            <person name="Huntley S."/>
            <person name="Zhang Y."/>
            <person name="Treuner-Lange A."/>
            <person name="Kneip S."/>
            <person name="Sensen C.W."/>
            <person name="Sogaard-Andersen L."/>
        </authorList>
    </citation>
    <scope>NUCLEOTIDE SEQUENCE [LARGE SCALE GENOMIC DNA]</scope>
    <source>
        <strain evidence="5">ATCC 25202 / DSM 2259 / NBRC 100086 / M2</strain>
    </source>
</reference>
<keyword evidence="5" id="KW-1185">Reference proteome</keyword>
<organism evidence="4 5">
    <name type="scientific">Corallococcus coralloides (strain ATCC 25202 / DSM 2259 / NBRC 100086 / M2)</name>
    <name type="common">Myxococcus coralloides</name>
    <dbReference type="NCBI Taxonomy" id="1144275"/>
    <lineage>
        <taxon>Bacteria</taxon>
        <taxon>Pseudomonadati</taxon>
        <taxon>Myxococcota</taxon>
        <taxon>Myxococcia</taxon>
        <taxon>Myxococcales</taxon>
        <taxon>Cystobacterineae</taxon>
        <taxon>Myxococcaceae</taxon>
        <taxon>Corallococcus</taxon>
    </lineage>
</organism>
<feature type="compositionally biased region" description="Basic and acidic residues" evidence="3">
    <location>
        <begin position="532"/>
        <end position="541"/>
    </location>
</feature>
<feature type="compositionally biased region" description="Low complexity" evidence="3">
    <location>
        <begin position="1054"/>
        <end position="1077"/>
    </location>
</feature>
<dbReference type="NCBIfam" id="TIGR02266">
    <property type="entry name" value="gmx_TIGR02266"/>
    <property type="match status" value="1"/>
</dbReference>
<feature type="compositionally biased region" description="Acidic residues" evidence="3">
    <location>
        <begin position="444"/>
        <end position="458"/>
    </location>
</feature>
<name>H8MQ81_CORCM</name>
<dbReference type="SUPFAM" id="SSF53067">
    <property type="entry name" value="Actin-like ATPase domain"/>
    <property type="match status" value="2"/>
</dbReference>
<feature type="compositionally biased region" description="Low complexity" evidence="3">
    <location>
        <begin position="678"/>
        <end position="693"/>
    </location>
</feature>
<feature type="compositionally biased region" description="Polar residues" evidence="3">
    <location>
        <begin position="826"/>
        <end position="841"/>
    </location>
</feature>
<reference evidence="5" key="2">
    <citation type="submission" date="2012-03" db="EMBL/GenBank/DDBJ databases">
        <title>Genome sequence of the fruiting myxobacterium Corallococcus coralloides DSM 2259.</title>
        <authorList>
            <person name="Huntley S."/>
            <person name="Zhang Y."/>
            <person name="Treuner-Lange A."/>
            <person name="Sensen C.W."/>
            <person name="Sogaard-Andersen L."/>
        </authorList>
    </citation>
    <scope>NUCLEOTIDE SEQUENCE [LARGE SCALE GENOMIC DNA]</scope>
    <source>
        <strain evidence="5">ATCC 25202 / DSM 2259 / NBRC 100086 / M2</strain>
    </source>
</reference>
<feature type="compositionally biased region" description="Polar residues" evidence="3">
    <location>
        <begin position="862"/>
        <end position="877"/>
    </location>
</feature>
<feature type="compositionally biased region" description="Polar residues" evidence="3">
    <location>
        <begin position="1078"/>
        <end position="1087"/>
    </location>
</feature>
<dbReference type="EMBL" id="CP003389">
    <property type="protein sequence ID" value="AFE08612.1"/>
    <property type="molecule type" value="Genomic_DNA"/>
</dbReference>
<feature type="compositionally biased region" description="Pro residues" evidence="3">
    <location>
        <begin position="774"/>
        <end position="785"/>
    </location>
</feature>
<dbReference type="Gene3D" id="3.30.420.40">
    <property type="match status" value="2"/>
</dbReference>
<feature type="compositionally biased region" description="Low complexity" evidence="3">
    <location>
        <begin position="992"/>
        <end position="1004"/>
    </location>
</feature>
<feature type="compositionally biased region" description="Basic and acidic residues" evidence="3">
    <location>
        <begin position="349"/>
        <end position="359"/>
    </location>
</feature>
<feature type="compositionally biased region" description="Low complexity" evidence="3">
    <location>
        <begin position="459"/>
        <end position="471"/>
    </location>
</feature>
<protein>
    <submittedName>
        <fullName evidence="4">DnaK family protein</fullName>
    </submittedName>
</protein>
<dbReference type="Pfam" id="PF00012">
    <property type="entry name" value="HSP70"/>
    <property type="match status" value="1"/>
</dbReference>
<evidence type="ECO:0000256" key="3">
    <source>
        <dbReference type="SAM" id="MobiDB-lite"/>
    </source>
</evidence>
<dbReference type="InterPro" id="IPR043129">
    <property type="entry name" value="ATPase_NBD"/>
</dbReference>
<dbReference type="STRING" id="1144275.COCOR_06314"/>
<dbReference type="KEGG" id="ccx:COCOR_06314"/>
<dbReference type="InterPro" id="IPR011752">
    <property type="entry name" value="PilV_Myxo-type"/>
</dbReference>
<dbReference type="OrthoDB" id="5483810at2"/>
<dbReference type="GO" id="GO:0030968">
    <property type="term" value="P:endoplasmic reticulum unfolded protein response"/>
    <property type="evidence" value="ECO:0007669"/>
    <property type="project" value="TreeGrafter"/>
</dbReference>
<feature type="region of interest" description="Disordered" evidence="3">
    <location>
        <begin position="230"/>
        <end position="382"/>
    </location>
</feature>
<dbReference type="InterPro" id="IPR013126">
    <property type="entry name" value="Hsp_70_fam"/>
</dbReference>
<keyword evidence="2" id="KW-0067">ATP-binding</keyword>
<feature type="compositionally biased region" description="Low complexity" evidence="3">
    <location>
        <begin position="883"/>
        <end position="898"/>
    </location>
</feature>
<dbReference type="Gene3D" id="2.60.34.10">
    <property type="entry name" value="Substrate Binding Domain Of DNAk, Chain A, domain 1"/>
    <property type="match status" value="1"/>
</dbReference>
<keyword evidence="1" id="KW-0547">Nucleotide-binding</keyword>
<feature type="compositionally biased region" description="Polar residues" evidence="3">
    <location>
        <begin position="512"/>
        <end position="522"/>
    </location>
</feature>
<dbReference type="GO" id="GO:0140662">
    <property type="term" value="F:ATP-dependent protein folding chaperone"/>
    <property type="evidence" value="ECO:0007669"/>
    <property type="project" value="InterPro"/>
</dbReference>
<evidence type="ECO:0000256" key="1">
    <source>
        <dbReference type="ARBA" id="ARBA00022741"/>
    </source>
</evidence>
<feature type="compositionally biased region" description="Low complexity" evidence="3">
    <location>
        <begin position="1095"/>
        <end position="1113"/>
    </location>
</feature>
<dbReference type="GO" id="GO:0005524">
    <property type="term" value="F:ATP binding"/>
    <property type="evidence" value="ECO:0007669"/>
    <property type="project" value="UniProtKB-KW"/>
</dbReference>
<dbReference type="Gene3D" id="2.40.10.220">
    <property type="entry name" value="predicted glycosyltransferase like domains"/>
    <property type="match status" value="1"/>
</dbReference>
<accession>H8MQ81</accession>
<feature type="region of interest" description="Disordered" evidence="3">
    <location>
        <begin position="725"/>
        <end position="1026"/>
    </location>
</feature>
<sequence>MTGSAPKLLPLRIRLPYTGEEEFIERYGSNVGRGGVFVATRALKPEGTGLAFEFVLADGTRLLRGEGVVLKADAGSTRTGMTVRFTKLDAASKALIDRIVARRSGTEVAPPGLVRRTPAMNPARPASVSETPAPVEPPATIAQEEPRARAVPPKASMTLPAVKLPVAEEPPPDLAEPDEPVSLFPEDAVEEEEGLAPLPAVDFPRKPRKLPAGLDAQRATQEMFTVQPTARGVQAGERPPALSGTFAAVRLPEPPAEPRQVEASEAGADAPADPAAADAARAEAPPLDASSAEDHANAENAAAAAFTGADTSAWESTPSTADASTAPAADDGRVEAQSAVSDGAASVPDAREDDAHPPEPEASGAPDAGEASAHHFTPASVDAFDPNAVLGAAHAPEHSAWSAEYATEETRDTASAFAGTAGEAEPARVEATAVSGETQAESDPSFDFDVDLNMESEEAPAPAESGPSLAPDSHATEGAEDTTSLPEESHSWAPSDSDAVSAHEPLHPEASSEWTDQGSDTEGASFAATLPPEEHDARAVSDSDAEGVDTAEAALPPAEHFSAAPDFDTGAGSTEEAPPPAETSSAVTDSDVVEDFPQATSQPAEFHSEEAPQETLPPPEPVATSSQREAERLRAWGIDPDSLPRAFGTDPEDVDPFSAALEQAVGATDTDGPERDTQTVTTSTVAPTASSAPVPEPVSAPPLEEDDASTVVVVELPTEDAWTALVGSSASEDTTPAVAAPELESASVQAPEHDEALASVLAAESHEETRSAPPATPEETPPPTVSAPAVLDASNALASDTKQPVEESTSLEVSTSASASPVASGEATQHTAANAPSSNEATPPVSPADEQSPRESAAEQPARNNEASGADSSTSEQPPALTSAEQQPAPASEAAAQAVSTPSQQAAATEQPSRSGEAPAPVSAASEQPQPRASATTETPHASESTAPINADSEQPRPQASDATESPRSSEAAALISAALGQPPAAATSQGSSEATAPTSAASEQPRPQASAAPDSSRASEAADLISAALGQPSAAATSPGSSEATALISAALGQPSAAAASPGSSEATAPTSATSGQPNPQASTATEPPRSSEASTAASPPQTQPSTAPQSPRTDEASPPPSADAQSSAATARSRRRTFFDLAPAVPVTPPSAAEVVLGIDVGTSHARVAALIDGVATPIPIPGTDGSGLPSVIAVNGAGEFLVGAAALAEAARAPRRAATGLKRLLGMRARSPNLRWLSPQLSFPVATDRQGDAGVELDGRHIAPTLLTAMLLRELHQAATTHLGRKVTRAVLCAPSHFTERQRAALRDAATMAGLDVPRVLTNSAAAALAYAHGRGLARKRVLVVDLGGGGLEVCVVQVTGDDLEVVTTGGDPTLGGMDFDGRIAEALVSDLAEQGHPRPEHLLDWGPLRTLAEATKETLSTQDSVDVTLPTGPGPKLDRERVEALTADLAQRVVSVTREVLESNALSPQGLDAVLLVGGQSRSPLVRRRLEESLGVPVRDDDVDARTAVVRGAALLGHALLLSETGKPAASVSEVLTAPIGVAEDAGTFRRVLERNTRLPTAKTLVIPITVPGPLALAFFQGTAATATENEWLGALTLTVERPGEVEVHLELSTDGTLAFSATLPGAKRQPVTLAKEELDDASRDALIARSPFHTEPEARPSGLLSGLKKLFGRR</sequence>
<feature type="compositionally biased region" description="Low complexity" evidence="3">
    <location>
        <begin position="969"/>
        <end position="980"/>
    </location>
</feature>
<feature type="compositionally biased region" description="Low complexity" evidence="3">
    <location>
        <begin position="806"/>
        <end position="824"/>
    </location>
</feature>
<dbReference type="InterPro" id="IPR029047">
    <property type="entry name" value="HSP70_peptide-bd_sf"/>
</dbReference>
<feature type="compositionally biased region" description="Low complexity" evidence="3">
    <location>
        <begin position="263"/>
        <end position="290"/>
    </location>
</feature>
<evidence type="ECO:0000313" key="5">
    <source>
        <dbReference type="Proteomes" id="UP000007587"/>
    </source>
</evidence>
<dbReference type="Proteomes" id="UP000007587">
    <property type="component" value="Chromosome"/>
</dbReference>
<dbReference type="HOGENOM" id="CLU_241526_0_0_7"/>
<feature type="compositionally biased region" description="Low complexity" evidence="3">
    <location>
        <begin position="1124"/>
        <end position="1133"/>
    </location>
</feature>
<gene>
    <name evidence="4" type="primary">dnaK11</name>
    <name evidence="4" type="ordered locus">COCOR_06314</name>
</gene>
<proteinExistence type="predicted"/>
<dbReference type="eggNOG" id="COG3170">
    <property type="taxonomic scope" value="Bacteria"/>
</dbReference>
<feature type="compositionally biased region" description="Polar residues" evidence="3">
    <location>
        <begin position="925"/>
        <end position="967"/>
    </location>
</feature>
<dbReference type="PRINTS" id="PR00301">
    <property type="entry name" value="HEATSHOCK70"/>
</dbReference>
<dbReference type="Gene3D" id="3.90.640.10">
    <property type="entry name" value="Actin, Chain A, domain 4"/>
    <property type="match status" value="1"/>
</dbReference>
<evidence type="ECO:0000313" key="4">
    <source>
        <dbReference type="EMBL" id="AFE08612.1"/>
    </source>
</evidence>
<dbReference type="SUPFAM" id="SSF100920">
    <property type="entry name" value="Heat shock protein 70kD (HSP70), peptide-binding domain"/>
    <property type="match status" value="1"/>
</dbReference>
<feature type="region of interest" description="Disordered" evidence="3">
    <location>
        <begin position="400"/>
        <end position="707"/>
    </location>
</feature>
<dbReference type="InParanoid" id="H8MQ81"/>
<feature type="region of interest" description="Disordered" evidence="3">
    <location>
        <begin position="109"/>
        <end position="138"/>
    </location>
</feature>
<dbReference type="PANTHER" id="PTHR45639:SF34">
    <property type="entry name" value="CHAPERONE PROTEIN DNAK"/>
    <property type="match status" value="1"/>
</dbReference>
<evidence type="ECO:0000256" key="2">
    <source>
        <dbReference type="ARBA" id="ARBA00022840"/>
    </source>
</evidence>
<feature type="region of interest" description="Disordered" evidence="3">
    <location>
        <begin position="1054"/>
        <end position="1135"/>
    </location>
</feature>
<feature type="compositionally biased region" description="Low complexity" evidence="3">
    <location>
        <begin position="298"/>
        <end position="329"/>
    </location>
</feature>
<feature type="compositionally biased region" description="Polar residues" evidence="3">
    <location>
        <begin position="899"/>
        <end position="914"/>
    </location>
</feature>
<dbReference type="PANTHER" id="PTHR45639">
    <property type="entry name" value="HSC70CB, ISOFORM G-RELATED"/>
    <property type="match status" value="1"/>
</dbReference>
<dbReference type="eggNOG" id="COG0443">
    <property type="taxonomic scope" value="Bacteria"/>
</dbReference>